<dbReference type="PANTHER" id="PTHR12428">
    <property type="entry name" value="OXA1"/>
    <property type="match status" value="1"/>
</dbReference>
<evidence type="ECO:0000256" key="1">
    <source>
        <dbReference type="ARBA" id="ARBA00004651"/>
    </source>
</evidence>
<evidence type="ECO:0000256" key="17">
    <source>
        <dbReference type="SAM" id="MobiDB-lite"/>
    </source>
</evidence>
<feature type="compositionally biased region" description="Basic and acidic residues" evidence="17">
    <location>
        <begin position="275"/>
        <end position="286"/>
    </location>
</feature>
<comment type="caution">
    <text evidence="20">The sequence shown here is derived from an EMBL/GenBank/DDBJ whole genome shotgun (WGS) entry which is preliminary data.</text>
</comment>
<evidence type="ECO:0000256" key="8">
    <source>
        <dbReference type="ARBA" id="ARBA00022989"/>
    </source>
</evidence>
<keyword evidence="9 18" id="KW-0472">Membrane</keyword>
<evidence type="ECO:0000256" key="6">
    <source>
        <dbReference type="ARBA" id="ARBA00022692"/>
    </source>
</evidence>
<feature type="compositionally biased region" description="Basic residues" evidence="17">
    <location>
        <begin position="322"/>
        <end position="337"/>
    </location>
</feature>
<dbReference type="InterPro" id="IPR028055">
    <property type="entry name" value="YidC/Oxa/ALB_C"/>
</dbReference>
<evidence type="ECO:0000256" key="15">
    <source>
        <dbReference type="ARBA" id="ARBA00033342"/>
    </source>
</evidence>
<dbReference type="GO" id="GO:0015031">
    <property type="term" value="P:protein transport"/>
    <property type="evidence" value="ECO:0007669"/>
    <property type="project" value="UniProtKB-KW"/>
</dbReference>
<evidence type="ECO:0000256" key="11">
    <source>
        <dbReference type="ARBA" id="ARBA00025034"/>
    </source>
</evidence>
<dbReference type="OrthoDB" id="9780552at2"/>
<keyword evidence="6 16" id="KW-0812">Transmembrane</keyword>
<keyword evidence="7" id="KW-0653">Protein transport</keyword>
<dbReference type="NCBIfam" id="TIGR03592">
    <property type="entry name" value="yidC_oxa1_cterm"/>
    <property type="match status" value="1"/>
</dbReference>
<dbReference type="GO" id="GO:0032977">
    <property type="term" value="F:membrane insertase activity"/>
    <property type="evidence" value="ECO:0007669"/>
    <property type="project" value="InterPro"/>
</dbReference>
<evidence type="ECO:0000256" key="13">
    <source>
        <dbReference type="ARBA" id="ARBA00031538"/>
    </source>
</evidence>
<evidence type="ECO:0000256" key="16">
    <source>
        <dbReference type="RuleBase" id="RU003945"/>
    </source>
</evidence>
<sequence>MTLDNGFWGWFYKLLYPLEWLMTYILDMFHKVFVFFGMPDGPGFAWVLSIIFLVVLVRLCILPLFIKQMKSMRRMQAIQPQLQKIQKKYKGKNDPASREAMSRETMKLYQENDANPMGSCLPALIQSPIFMTMFYVLSSVRYIANGSKKGFGAFDQATAQSLQDTPVFNIHLSSMFTEVDAGGKITIGIFIALMCFTMFYSQFHNIRRNTPKAAQSGQTYRTQMMMALIFPFMYIFSGIAFPFAVLIYWLTNNTWTLCQTFWQVRNMPTPGSPAAEDKEKRDYKREQARRKREGLPTIEEEELAKAKADAAERKNKPQRYQPTRKNRAKKGSGSKKK</sequence>
<comment type="function">
    <text evidence="11">Required for the insertion and/or proper folding and/or complex formation of integral membrane proteins into the membrane. Involved in integration of membrane proteins that insert both dependently and independently of the Sec translocase complex, as well as at least some lipoproteins. Aids folding of multispanning membrane proteins.</text>
</comment>
<proteinExistence type="inferred from homology"/>
<protein>
    <recommendedName>
        <fullName evidence="3">Membrane protein insertase YidC</fullName>
    </recommendedName>
    <alternativeName>
        <fullName evidence="15">Foldase YidC</fullName>
    </alternativeName>
    <alternativeName>
        <fullName evidence="14">Membrane integrase YidC</fullName>
    </alternativeName>
    <alternativeName>
        <fullName evidence="13">Membrane protein YidC</fullName>
    </alternativeName>
</protein>
<dbReference type="EMBL" id="MWWR01000016">
    <property type="protein sequence ID" value="OZG50547.1"/>
    <property type="molecule type" value="Genomic_DNA"/>
</dbReference>
<evidence type="ECO:0000256" key="12">
    <source>
        <dbReference type="ARBA" id="ARBA00026028"/>
    </source>
</evidence>
<organism evidence="20 21">
    <name type="scientific">Pseudoscardovia radai</name>
    <dbReference type="NCBI Taxonomy" id="987066"/>
    <lineage>
        <taxon>Bacteria</taxon>
        <taxon>Bacillati</taxon>
        <taxon>Actinomycetota</taxon>
        <taxon>Actinomycetes</taxon>
        <taxon>Bifidobacteriales</taxon>
        <taxon>Bifidobacteriaceae</taxon>
        <taxon>Pseudoscardovia</taxon>
    </lineage>
</organism>
<evidence type="ECO:0000259" key="19">
    <source>
        <dbReference type="Pfam" id="PF02096"/>
    </source>
</evidence>
<evidence type="ECO:0000256" key="4">
    <source>
        <dbReference type="ARBA" id="ARBA00022448"/>
    </source>
</evidence>
<dbReference type="InterPro" id="IPR047196">
    <property type="entry name" value="YidC_ALB_C"/>
</dbReference>
<keyword evidence="4" id="KW-0813">Transport</keyword>
<feature type="domain" description="Membrane insertase YidC/Oxa/ALB C-terminal" evidence="19">
    <location>
        <begin position="46"/>
        <end position="262"/>
    </location>
</feature>
<dbReference type="Proteomes" id="UP000216725">
    <property type="component" value="Unassembled WGS sequence"/>
</dbReference>
<gene>
    <name evidence="20" type="ORF">PSRA_1464</name>
</gene>
<dbReference type="AlphaFoldDB" id="A0A261EUN5"/>
<evidence type="ECO:0000256" key="14">
    <source>
        <dbReference type="ARBA" id="ARBA00033245"/>
    </source>
</evidence>
<dbReference type="InterPro" id="IPR001708">
    <property type="entry name" value="YidC/ALB3/OXA1/COX18"/>
</dbReference>
<name>A0A261EUN5_9BIFI</name>
<feature type="transmembrane region" description="Helical" evidence="18">
    <location>
        <begin position="123"/>
        <end position="144"/>
    </location>
</feature>
<keyword evidence="10" id="KW-0143">Chaperone</keyword>
<keyword evidence="5" id="KW-1003">Cell membrane</keyword>
<keyword evidence="8 18" id="KW-1133">Transmembrane helix</keyword>
<feature type="region of interest" description="Disordered" evidence="17">
    <location>
        <begin position="269"/>
        <end position="337"/>
    </location>
</feature>
<dbReference type="RefSeq" id="WP_094661265.1">
    <property type="nucleotide sequence ID" value="NZ_MWWR01000016.1"/>
</dbReference>
<dbReference type="GO" id="GO:0051205">
    <property type="term" value="P:protein insertion into membrane"/>
    <property type="evidence" value="ECO:0007669"/>
    <property type="project" value="TreeGrafter"/>
</dbReference>
<dbReference type="NCBIfam" id="NF002350">
    <property type="entry name" value="PRK01315.1"/>
    <property type="match status" value="1"/>
</dbReference>
<comment type="similarity">
    <text evidence="2">Belongs to the OXA1/ALB3/YidC family. Type 1 subfamily.</text>
</comment>
<evidence type="ECO:0000313" key="20">
    <source>
        <dbReference type="EMBL" id="OZG50547.1"/>
    </source>
</evidence>
<evidence type="ECO:0000256" key="5">
    <source>
        <dbReference type="ARBA" id="ARBA00022475"/>
    </source>
</evidence>
<feature type="transmembrane region" description="Helical" evidence="18">
    <location>
        <begin position="224"/>
        <end position="250"/>
    </location>
</feature>
<evidence type="ECO:0000256" key="9">
    <source>
        <dbReference type="ARBA" id="ARBA00023136"/>
    </source>
</evidence>
<evidence type="ECO:0000256" key="18">
    <source>
        <dbReference type="SAM" id="Phobius"/>
    </source>
</evidence>
<accession>A0A261EUN5</accession>
<evidence type="ECO:0000256" key="10">
    <source>
        <dbReference type="ARBA" id="ARBA00023186"/>
    </source>
</evidence>
<evidence type="ECO:0000256" key="3">
    <source>
        <dbReference type="ARBA" id="ARBA00015325"/>
    </source>
</evidence>
<feature type="compositionally biased region" description="Basic and acidic residues" evidence="17">
    <location>
        <begin position="303"/>
        <end position="315"/>
    </location>
</feature>
<keyword evidence="21" id="KW-1185">Reference proteome</keyword>
<feature type="transmembrane region" description="Helical" evidence="18">
    <location>
        <begin position="44"/>
        <end position="66"/>
    </location>
</feature>
<evidence type="ECO:0000313" key="21">
    <source>
        <dbReference type="Proteomes" id="UP000216725"/>
    </source>
</evidence>
<evidence type="ECO:0000256" key="7">
    <source>
        <dbReference type="ARBA" id="ARBA00022927"/>
    </source>
</evidence>
<dbReference type="PANTHER" id="PTHR12428:SF65">
    <property type="entry name" value="CYTOCHROME C OXIDASE ASSEMBLY PROTEIN COX18, MITOCHONDRIAL"/>
    <property type="match status" value="1"/>
</dbReference>
<comment type="subunit">
    <text evidence="12">Interacts with the Sec translocase complex via SecD. Specifically interacts with transmembrane segments of nascent integral membrane proteins during membrane integration.</text>
</comment>
<feature type="transmembrane region" description="Helical" evidence="18">
    <location>
        <begin position="185"/>
        <end position="203"/>
    </location>
</feature>
<comment type="subcellular location">
    <subcellularLocation>
        <location evidence="1">Cell membrane</location>
        <topology evidence="1">Multi-pass membrane protein</topology>
    </subcellularLocation>
    <subcellularLocation>
        <location evidence="16">Membrane</location>
        <topology evidence="16">Multi-pass membrane protein</topology>
    </subcellularLocation>
</comment>
<dbReference type="Pfam" id="PF02096">
    <property type="entry name" value="60KD_IMP"/>
    <property type="match status" value="1"/>
</dbReference>
<evidence type="ECO:0000256" key="2">
    <source>
        <dbReference type="ARBA" id="ARBA00010527"/>
    </source>
</evidence>
<reference evidence="20 21" key="1">
    <citation type="journal article" date="2017" name="BMC Genomics">
        <title>Comparative genomic and phylogenomic analyses of the Bifidobacteriaceae family.</title>
        <authorList>
            <person name="Lugli G.A."/>
            <person name="Milani C."/>
            <person name="Turroni F."/>
            <person name="Duranti S."/>
            <person name="Mancabelli L."/>
            <person name="Mangifesta M."/>
            <person name="Ferrario C."/>
            <person name="Modesto M."/>
            <person name="Mattarelli P."/>
            <person name="Jiri K."/>
            <person name="van Sinderen D."/>
            <person name="Ventura M."/>
        </authorList>
    </citation>
    <scope>NUCLEOTIDE SEQUENCE [LARGE SCALE GENOMIC DNA]</scope>
    <source>
        <strain evidence="20 21">DSM 24742</strain>
    </source>
</reference>
<dbReference type="CDD" id="cd20070">
    <property type="entry name" value="5TM_YidC_Alb3"/>
    <property type="match status" value="1"/>
</dbReference>
<dbReference type="GO" id="GO:0005886">
    <property type="term" value="C:plasma membrane"/>
    <property type="evidence" value="ECO:0007669"/>
    <property type="project" value="UniProtKB-SubCell"/>
</dbReference>